<dbReference type="GO" id="GO:0005634">
    <property type="term" value="C:nucleus"/>
    <property type="evidence" value="ECO:0007669"/>
    <property type="project" value="UniProtKB-SubCell"/>
</dbReference>
<evidence type="ECO:0000256" key="3">
    <source>
        <dbReference type="ARBA" id="ARBA00023015"/>
    </source>
</evidence>
<gene>
    <name evidence="11" type="ORF">CQW23_06712</name>
</gene>
<dbReference type="SUPFAM" id="SSF54171">
    <property type="entry name" value="DNA-binding domain"/>
    <property type="match status" value="1"/>
</dbReference>
<keyword evidence="3" id="KW-0805">Transcription regulation</keyword>
<keyword evidence="7" id="KW-0539">Nucleus</keyword>
<dbReference type="EMBL" id="MLFT02000003">
    <property type="protein sequence ID" value="PHT52250.1"/>
    <property type="molecule type" value="Genomic_DNA"/>
</dbReference>
<dbReference type="PANTHER" id="PTHR31985:SF273">
    <property type="entry name" value="ETHYLENE-RESPONSIVE TRANSCRIPTION FACTOR ERF017"/>
    <property type="match status" value="1"/>
</dbReference>
<dbReference type="FunFam" id="3.30.730.10:FF:000001">
    <property type="entry name" value="Ethylene-responsive transcription factor 2"/>
    <property type="match status" value="1"/>
</dbReference>
<evidence type="ECO:0000256" key="7">
    <source>
        <dbReference type="ARBA" id="ARBA00023242"/>
    </source>
</evidence>
<comment type="caution">
    <text evidence="11">The sequence shown here is derived from an EMBL/GenBank/DDBJ whole genome shotgun (WGS) entry which is preliminary data.</text>
</comment>
<feature type="domain" description="AP2/ERF" evidence="10">
    <location>
        <begin position="17"/>
        <end position="74"/>
    </location>
</feature>
<comment type="similarity">
    <text evidence="8">Belongs to the AP2/ERF transcription factor family. ERF subfamily.</text>
</comment>
<evidence type="ECO:0000256" key="4">
    <source>
        <dbReference type="ARBA" id="ARBA00023125"/>
    </source>
</evidence>
<evidence type="ECO:0000313" key="12">
    <source>
        <dbReference type="Proteomes" id="UP000224567"/>
    </source>
</evidence>
<keyword evidence="5" id="KW-0010">Activator</keyword>
<dbReference type="InterPro" id="IPR051032">
    <property type="entry name" value="AP2/ERF_TF_ERF_subfamily"/>
</dbReference>
<evidence type="ECO:0000256" key="1">
    <source>
        <dbReference type="ARBA" id="ARBA00004123"/>
    </source>
</evidence>
<dbReference type="GO" id="GO:0003700">
    <property type="term" value="F:DNA-binding transcription factor activity"/>
    <property type="evidence" value="ECO:0007669"/>
    <property type="project" value="InterPro"/>
</dbReference>
<proteinExistence type="inferred from homology"/>
<evidence type="ECO:0000256" key="5">
    <source>
        <dbReference type="ARBA" id="ARBA00023159"/>
    </source>
</evidence>
<dbReference type="InterPro" id="IPR016177">
    <property type="entry name" value="DNA-bd_dom_sf"/>
</dbReference>
<feature type="compositionally biased region" description="Basic and acidic residues" evidence="9">
    <location>
        <begin position="288"/>
        <end position="302"/>
    </location>
</feature>
<comment type="subcellular location">
    <subcellularLocation>
        <location evidence="1">Nucleus</location>
    </subcellularLocation>
</comment>
<evidence type="ECO:0000256" key="9">
    <source>
        <dbReference type="SAM" id="MobiDB-lite"/>
    </source>
</evidence>
<evidence type="ECO:0000256" key="8">
    <source>
        <dbReference type="ARBA" id="ARBA00024343"/>
    </source>
</evidence>
<dbReference type="InterPro" id="IPR001471">
    <property type="entry name" value="AP2/ERF_dom"/>
</dbReference>
<dbReference type="STRING" id="33114.A0A2G2X462"/>
<dbReference type="CDD" id="cd00018">
    <property type="entry name" value="AP2"/>
    <property type="match status" value="1"/>
</dbReference>
<keyword evidence="4" id="KW-0238">DNA-binding</keyword>
<dbReference type="Pfam" id="PF00847">
    <property type="entry name" value="AP2"/>
    <property type="match status" value="1"/>
</dbReference>
<name>A0A2G2X462_CAPBA</name>
<dbReference type="Gene3D" id="3.30.730.10">
    <property type="entry name" value="AP2/ERF domain"/>
    <property type="match status" value="1"/>
</dbReference>
<feature type="region of interest" description="Disordered" evidence="9">
    <location>
        <begin position="285"/>
        <end position="306"/>
    </location>
</feature>
<dbReference type="PRINTS" id="PR00367">
    <property type="entry name" value="ETHRSPELEMNT"/>
</dbReference>
<evidence type="ECO:0000256" key="2">
    <source>
        <dbReference type="ARBA" id="ARBA00022821"/>
    </source>
</evidence>
<dbReference type="InterPro" id="IPR036955">
    <property type="entry name" value="AP2/ERF_dom_sf"/>
</dbReference>
<sequence length="412" mass="45907">MVKNGKNSSSSSSMSSMYRGVRKRKWGKWVSEIRLPNSRERIWLGSYDTPEKAARAFDAALFCLRGSNANFNFPNSPPEIVDGRLMTPAEIQVAAARFANRAGPEEEGEENRAGLRENGMSDRSSSDTEDMSLQAESPESEKTEMTSASAQLVNNNNLENWTGLRESPNFYPSSWSSDVFVRAESPCVESEKTEMTSARLGNNDLENLAGPSENFYPPDMFYRAESSSVSLSNRMGSEKTEMTLAQFANNGLENRAGPMENPYLYPWSSSSNMYLRGESPSVSLSNRVESEKTEMTLDRAGPRENPFLYPSSSSSDMFLRAESPSLSVSNIGESEKTEMTLDNGFMDMFSSLGTVNDMSNFGIFPGFDDLSGEFFVPPEQQMPNLESSEEQEINYLDYDGFNSQGSSFLWNF</sequence>
<evidence type="ECO:0000259" key="10">
    <source>
        <dbReference type="PROSITE" id="PS51032"/>
    </source>
</evidence>
<dbReference type="SMART" id="SM00380">
    <property type="entry name" value="AP2"/>
    <property type="match status" value="1"/>
</dbReference>
<organism evidence="11 12">
    <name type="scientific">Capsicum baccatum</name>
    <name type="common">Peruvian pepper</name>
    <dbReference type="NCBI Taxonomy" id="33114"/>
    <lineage>
        <taxon>Eukaryota</taxon>
        <taxon>Viridiplantae</taxon>
        <taxon>Streptophyta</taxon>
        <taxon>Embryophyta</taxon>
        <taxon>Tracheophyta</taxon>
        <taxon>Spermatophyta</taxon>
        <taxon>Magnoliopsida</taxon>
        <taxon>eudicotyledons</taxon>
        <taxon>Gunneridae</taxon>
        <taxon>Pentapetalae</taxon>
        <taxon>asterids</taxon>
        <taxon>lamiids</taxon>
        <taxon>Solanales</taxon>
        <taxon>Solanaceae</taxon>
        <taxon>Solanoideae</taxon>
        <taxon>Capsiceae</taxon>
        <taxon>Capsicum</taxon>
    </lineage>
</organism>
<accession>A0A2G2X462</accession>
<protein>
    <submittedName>
        <fullName evidence="11">Ethylene-responsive transcription factor</fullName>
    </submittedName>
</protein>
<feature type="region of interest" description="Disordered" evidence="9">
    <location>
        <begin position="99"/>
        <end position="148"/>
    </location>
</feature>
<keyword evidence="12" id="KW-1185">Reference proteome</keyword>
<dbReference type="GO" id="GO:0006952">
    <property type="term" value="P:defense response"/>
    <property type="evidence" value="ECO:0007669"/>
    <property type="project" value="UniProtKB-KW"/>
</dbReference>
<keyword evidence="6" id="KW-0804">Transcription</keyword>
<evidence type="ECO:0000256" key="6">
    <source>
        <dbReference type="ARBA" id="ARBA00023163"/>
    </source>
</evidence>
<evidence type="ECO:0000313" key="11">
    <source>
        <dbReference type="EMBL" id="PHT52250.1"/>
    </source>
</evidence>
<dbReference type="Proteomes" id="UP000224567">
    <property type="component" value="Unassembled WGS sequence"/>
</dbReference>
<reference evidence="12" key="2">
    <citation type="journal article" date="2017" name="J. Anim. Genet.">
        <title>Multiple reference genome sequences of hot pepper reveal the massive evolution of plant disease resistance genes by retroduplication.</title>
        <authorList>
            <person name="Kim S."/>
            <person name="Park J."/>
            <person name="Yeom S.-I."/>
            <person name="Kim Y.-M."/>
            <person name="Seo E."/>
            <person name="Kim K.-T."/>
            <person name="Kim M.-S."/>
            <person name="Lee J.M."/>
            <person name="Cheong K."/>
            <person name="Shin H.-S."/>
            <person name="Kim S.-B."/>
            <person name="Han K."/>
            <person name="Lee J."/>
            <person name="Park M."/>
            <person name="Lee H.-A."/>
            <person name="Lee H.-Y."/>
            <person name="Lee Y."/>
            <person name="Oh S."/>
            <person name="Lee J.H."/>
            <person name="Choi E."/>
            <person name="Choi E."/>
            <person name="Lee S.E."/>
            <person name="Jeon J."/>
            <person name="Kim H."/>
            <person name="Choi G."/>
            <person name="Song H."/>
            <person name="Lee J."/>
            <person name="Lee S.-C."/>
            <person name="Kwon J.-K."/>
            <person name="Lee H.-Y."/>
            <person name="Koo N."/>
            <person name="Hong Y."/>
            <person name="Kim R.W."/>
            <person name="Kang W.-H."/>
            <person name="Huh J.H."/>
            <person name="Kang B.-C."/>
            <person name="Yang T.-J."/>
            <person name="Lee Y.-H."/>
            <person name="Bennetzen J.L."/>
            <person name="Choi D."/>
        </authorList>
    </citation>
    <scope>NUCLEOTIDE SEQUENCE [LARGE SCALE GENOMIC DNA]</scope>
    <source>
        <strain evidence="12">cv. PBC81</strain>
    </source>
</reference>
<dbReference type="PROSITE" id="PS51032">
    <property type="entry name" value="AP2_ERF"/>
    <property type="match status" value="1"/>
</dbReference>
<dbReference type="PANTHER" id="PTHR31985">
    <property type="entry name" value="ETHYLENE-RESPONSIVE TRANSCRIPTION FACTOR ERF042-RELATED"/>
    <property type="match status" value="1"/>
</dbReference>
<dbReference type="OrthoDB" id="1918918at2759"/>
<keyword evidence="2" id="KW-0611">Plant defense</keyword>
<reference evidence="11 12" key="1">
    <citation type="journal article" date="2017" name="Genome Biol.">
        <title>New reference genome sequences of hot pepper reveal the massive evolution of plant disease-resistance genes by retroduplication.</title>
        <authorList>
            <person name="Kim S."/>
            <person name="Park J."/>
            <person name="Yeom S.I."/>
            <person name="Kim Y.M."/>
            <person name="Seo E."/>
            <person name="Kim K.T."/>
            <person name="Kim M.S."/>
            <person name="Lee J.M."/>
            <person name="Cheong K."/>
            <person name="Shin H.S."/>
            <person name="Kim S.B."/>
            <person name="Han K."/>
            <person name="Lee J."/>
            <person name="Park M."/>
            <person name="Lee H.A."/>
            <person name="Lee H.Y."/>
            <person name="Lee Y."/>
            <person name="Oh S."/>
            <person name="Lee J.H."/>
            <person name="Choi E."/>
            <person name="Choi E."/>
            <person name="Lee S.E."/>
            <person name="Jeon J."/>
            <person name="Kim H."/>
            <person name="Choi G."/>
            <person name="Song H."/>
            <person name="Lee J."/>
            <person name="Lee S.C."/>
            <person name="Kwon J.K."/>
            <person name="Lee H.Y."/>
            <person name="Koo N."/>
            <person name="Hong Y."/>
            <person name="Kim R.W."/>
            <person name="Kang W.H."/>
            <person name="Huh J.H."/>
            <person name="Kang B.C."/>
            <person name="Yang T.J."/>
            <person name="Lee Y.H."/>
            <person name="Bennetzen J.L."/>
            <person name="Choi D."/>
        </authorList>
    </citation>
    <scope>NUCLEOTIDE SEQUENCE [LARGE SCALE GENOMIC DNA]</scope>
    <source>
        <strain evidence="12">cv. PBC81</strain>
    </source>
</reference>
<dbReference type="AlphaFoldDB" id="A0A2G2X462"/>
<dbReference type="GO" id="GO:0003677">
    <property type="term" value="F:DNA binding"/>
    <property type="evidence" value="ECO:0007669"/>
    <property type="project" value="UniProtKB-KW"/>
</dbReference>